<dbReference type="SUPFAM" id="SSF50156">
    <property type="entry name" value="PDZ domain-like"/>
    <property type="match status" value="1"/>
</dbReference>
<dbReference type="PANTHER" id="PTHR11324">
    <property type="entry name" value="IL16-RELATED"/>
    <property type="match status" value="1"/>
</dbReference>
<dbReference type="InterPro" id="IPR001478">
    <property type="entry name" value="PDZ"/>
</dbReference>
<dbReference type="Gene3D" id="2.30.42.10">
    <property type="match status" value="1"/>
</dbReference>
<dbReference type="PANTHER" id="PTHR11324:SF16">
    <property type="entry name" value="PDZ DOMAIN-CONTAINING PROTEIN 2"/>
    <property type="match status" value="1"/>
</dbReference>
<evidence type="ECO:0000256" key="1">
    <source>
        <dbReference type="SAM" id="MobiDB-lite"/>
    </source>
</evidence>
<dbReference type="Proteomes" id="UP000243006">
    <property type="component" value="Unassembled WGS sequence"/>
</dbReference>
<organism evidence="3 4">
    <name type="scientific">Trichinella nativa</name>
    <dbReference type="NCBI Taxonomy" id="6335"/>
    <lineage>
        <taxon>Eukaryota</taxon>
        <taxon>Metazoa</taxon>
        <taxon>Ecdysozoa</taxon>
        <taxon>Nematoda</taxon>
        <taxon>Enoplea</taxon>
        <taxon>Dorylaimia</taxon>
        <taxon>Trichinellida</taxon>
        <taxon>Trichinellidae</taxon>
        <taxon>Trichinella</taxon>
    </lineage>
</organism>
<comment type="caution">
    <text evidence="3">The sequence shown here is derived from an EMBL/GenBank/DDBJ whole genome shotgun (WGS) entry which is preliminary data.</text>
</comment>
<gene>
    <name evidence="3" type="ORF">D917_08275</name>
</gene>
<accession>A0A1Y3EKT7</accession>
<evidence type="ECO:0000259" key="2">
    <source>
        <dbReference type="PROSITE" id="PS50106"/>
    </source>
</evidence>
<dbReference type="Pfam" id="PF00595">
    <property type="entry name" value="PDZ"/>
    <property type="match status" value="1"/>
</dbReference>
<dbReference type="EMBL" id="LVZM01008622">
    <property type="protein sequence ID" value="OUC45714.1"/>
    <property type="molecule type" value="Genomic_DNA"/>
</dbReference>
<dbReference type="InterPro" id="IPR036034">
    <property type="entry name" value="PDZ_sf"/>
</dbReference>
<proteinExistence type="predicted"/>
<protein>
    <submittedName>
        <fullName evidence="3">PDZ/DHR/GLGF domain protein</fullName>
    </submittedName>
</protein>
<dbReference type="SMART" id="SM00228">
    <property type="entry name" value="PDZ"/>
    <property type="match status" value="1"/>
</dbReference>
<evidence type="ECO:0000313" key="3">
    <source>
        <dbReference type="EMBL" id="OUC45714.1"/>
    </source>
</evidence>
<name>A0A1Y3EKT7_9BILA</name>
<reference evidence="3 4" key="1">
    <citation type="submission" date="2015-04" db="EMBL/GenBank/DDBJ databases">
        <title>Draft genome of the roundworm Trichinella nativa.</title>
        <authorList>
            <person name="Mitreva M."/>
        </authorList>
    </citation>
    <scope>NUCLEOTIDE SEQUENCE [LARGE SCALE GENOMIC DNA]</scope>
    <source>
        <strain evidence="3 4">ISS45</strain>
    </source>
</reference>
<sequence>MCQKVHYPNGVKKQDRFDENSSSNNRISFTSIRLNSQSPFGEINNEMDTAVIEFENGACGLGMILEGGRDSPKGDCPVQIKRILPGGSVYNDGRIKVGDQLVEINGENVSMQTTTQIRSLLKNLPEGKILLTVKRRRIM</sequence>
<feature type="region of interest" description="Disordered" evidence="1">
    <location>
        <begin position="1"/>
        <end position="24"/>
    </location>
</feature>
<evidence type="ECO:0000313" key="4">
    <source>
        <dbReference type="Proteomes" id="UP000243006"/>
    </source>
</evidence>
<dbReference type="PROSITE" id="PS50106">
    <property type="entry name" value="PDZ"/>
    <property type="match status" value="1"/>
</dbReference>
<dbReference type="AlphaFoldDB" id="A0A1Y3EKT7"/>
<feature type="domain" description="PDZ" evidence="2">
    <location>
        <begin position="51"/>
        <end position="136"/>
    </location>
</feature>